<dbReference type="InterPro" id="IPR036097">
    <property type="entry name" value="HisK_dim/P_sf"/>
</dbReference>
<dbReference type="GO" id="GO:0000155">
    <property type="term" value="F:phosphorelay sensor kinase activity"/>
    <property type="evidence" value="ECO:0007669"/>
    <property type="project" value="InterPro"/>
</dbReference>
<dbReference type="Proteomes" id="UP000318478">
    <property type="component" value="Unassembled WGS sequence"/>
</dbReference>
<dbReference type="EMBL" id="SJPO01000004">
    <property type="protein sequence ID" value="TWT77207.1"/>
    <property type="molecule type" value="Genomic_DNA"/>
</dbReference>
<feature type="domain" description="HAMP" evidence="12">
    <location>
        <begin position="280"/>
        <end position="332"/>
    </location>
</feature>
<keyword evidence="5 13" id="KW-0808">Transferase</keyword>
<protein>
    <recommendedName>
        <fullName evidence="3">histidine kinase</fullName>
        <ecNumber evidence="3">2.7.13.3</ecNumber>
    </recommendedName>
</protein>
<name>A0A5C5YR37_9BACT</name>
<evidence type="ECO:0000256" key="8">
    <source>
        <dbReference type="ARBA" id="ARBA00022840"/>
    </source>
</evidence>
<dbReference type="Pfam" id="PF00672">
    <property type="entry name" value="HAMP"/>
    <property type="match status" value="1"/>
</dbReference>
<dbReference type="PROSITE" id="PS50109">
    <property type="entry name" value="HIS_KIN"/>
    <property type="match status" value="1"/>
</dbReference>
<dbReference type="AlphaFoldDB" id="A0A5C5YR37"/>
<keyword evidence="4" id="KW-0597">Phosphoprotein</keyword>
<evidence type="ECO:0000259" key="12">
    <source>
        <dbReference type="PROSITE" id="PS50885"/>
    </source>
</evidence>
<keyword evidence="14" id="KW-1185">Reference proteome</keyword>
<evidence type="ECO:0000256" key="9">
    <source>
        <dbReference type="ARBA" id="ARBA00023012"/>
    </source>
</evidence>
<keyword evidence="10" id="KW-1133">Transmembrane helix</keyword>
<keyword evidence="10" id="KW-0472">Membrane</keyword>
<dbReference type="SMART" id="SM00387">
    <property type="entry name" value="HATPase_c"/>
    <property type="match status" value="1"/>
</dbReference>
<keyword evidence="6" id="KW-0547">Nucleotide-binding</keyword>
<feature type="domain" description="Histidine kinase" evidence="11">
    <location>
        <begin position="360"/>
        <end position="580"/>
    </location>
</feature>
<evidence type="ECO:0000256" key="5">
    <source>
        <dbReference type="ARBA" id="ARBA00022679"/>
    </source>
</evidence>
<keyword evidence="9" id="KW-0902">Two-component regulatory system</keyword>
<dbReference type="PANTHER" id="PTHR43065:SF46">
    <property type="entry name" value="C4-DICARBOXYLATE TRANSPORT SENSOR PROTEIN DCTB"/>
    <property type="match status" value="1"/>
</dbReference>
<dbReference type="Gene3D" id="1.10.287.130">
    <property type="match status" value="1"/>
</dbReference>
<dbReference type="Gene3D" id="3.30.565.10">
    <property type="entry name" value="Histidine kinase-like ATPase, C-terminal domain"/>
    <property type="match status" value="1"/>
</dbReference>
<comment type="catalytic activity">
    <reaction evidence="1">
        <text>ATP + protein L-histidine = ADP + protein N-phospho-L-histidine.</text>
        <dbReference type="EC" id="2.7.13.3"/>
    </reaction>
</comment>
<dbReference type="OrthoDB" id="226486at2"/>
<dbReference type="InterPro" id="IPR003661">
    <property type="entry name" value="HisK_dim/P_dom"/>
</dbReference>
<evidence type="ECO:0000313" key="14">
    <source>
        <dbReference type="Proteomes" id="UP000318478"/>
    </source>
</evidence>
<evidence type="ECO:0000256" key="3">
    <source>
        <dbReference type="ARBA" id="ARBA00012438"/>
    </source>
</evidence>
<comment type="subcellular location">
    <subcellularLocation>
        <location evidence="2">Membrane</location>
    </subcellularLocation>
</comment>
<evidence type="ECO:0000256" key="6">
    <source>
        <dbReference type="ARBA" id="ARBA00022741"/>
    </source>
</evidence>
<dbReference type="Gene3D" id="6.10.340.10">
    <property type="match status" value="1"/>
</dbReference>
<dbReference type="InterPro" id="IPR003594">
    <property type="entry name" value="HATPase_dom"/>
</dbReference>
<dbReference type="GO" id="GO:0005524">
    <property type="term" value="F:ATP binding"/>
    <property type="evidence" value="ECO:0007669"/>
    <property type="project" value="UniProtKB-KW"/>
</dbReference>
<dbReference type="SUPFAM" id="SSF158472">
    <property type="entry name" value="HAMP domain-like"/>
    <property type="match status" value="1"/>
</dbReference>
<dbReference type="SUPFAM" id="SSF55874">
    <property type="entry name" value="ATPase domain of HSP90 chaperone/DNA topoisomerase II/histidine kinase"/>
    <property type="match status" value="1"/>
</dbReference>
<evidence type="ECO:0000256" key="1">
    <source>
        <dbReference type="ARBA" id="ARBA00000085"/>
    </source>
</evidence>
<dbReference type="PRINTS" id="PR00344">
    <property type="entry name" value="BCTRLSENSOR"/>
</dbReference>
<reference evidence="13 14" key="1">
    <citation type="submission" date="2019-02" db="EMBL/GenBank/DDBJ databases">
        <title>Deep-cultivation of Planctomycetes and their phenomic and genomic characterization uncovers novel biology.</title>
        <authorList>
            <person name="Wiegand S."/>
            <person name="Jogler M."/>
            <person name="Boedeker C."/>
            <person name="Pinto D."/>
            <person name="Vollmers J."/>
            <person name="Rivas-Marin E."/>
            <person name="Kohn T."/>
            <person name="Peeters S.H."/>
            <person name="Heuer A."/>
            <person name="Rast P."/>
            <person name="Oberbeckmann S."/>
            <person name="Bunk B."/>
            <person name="Jeske O."/>
            <person name="Meyerdierks A."/>
            <person name="Storesund J.E."/>
            <person name="Kallscheuer N."/>
            <person name="Luecker S."/>
            <person name="Lage O.M."/>
            <person name="Pohl T."/>
            <person name="Merkel B.J."/>
            <person name="Hornburger P."/>
            <person name="Mueller R.-W."/>
            <person name="Bruemmer F."/>
            <person name="Labrenz M."/>
            <person name="Spormann A.M."/>
            <person name="Op Den Camp H."/>
            <person name="Overmann J."/>
            <person name="Amann R."/>
            <person name="Jetten M.S.M."/>
            <person name="Mascher T."/>
            <person name="Medema M.H."/>
            <person name="Devos D.P."/>
            <person name="Kaster A.-K."/>
            <person name="Ovreas L."/>
            <person name="Rohde M."/>
            <person name="Galperin M.Y."/>
            <person name="Jogler C."/>
        </authorList>
    </citation>
    <scope>NUCLEOTIDE SEQUENCE [LARGE SCALE GENOMIC DNA]</scope>
    <source>
        <strain evidence="13 14">Pla123a</strain>
    </source>
</reference>
<proteinExistence type="predicted"/>
<dbReference type="Pfam" id="PF00512">
    <property type="entry name" value="HisKA"/>
    <property type="match status" value="1"/>
</dbReference>
<evidence type="ECO:0000256" key="10">
    <source>
        <dbReference type="SAM" id="Phobius"/>
    </source>
</evidence>
<dbReference type="SMART" id="SM00304">
    <property type="entry name" value="HAMP"/>
    <property type="match status" value="1"/>
</dbReference>
<dbReference type="CDD" id="cd00082">
    <property type="entry name" value="HisKA"/>
    <property type="match status" value="1"/>
</dbReference>
<keyword evidence="8" id="KW-0067">ATP-binding</keyword>
<evidence type="ECO:0000256" key="4">
    <source>
        <dbReference type="ARBA" id="ARBA00022553"/>
    </source>
</evidence>
<dbReference type="GO" id="GO:0016020">
    <property type="term" value="C:membrane"/>
    <property type="evidence" value="ECO:0007669"/>
    <property type="project" value="UniProtKB-SubCell"/>
</dbReference>
<organism evidence="13 14">
    <name type="scientific">Posidoniimonas polymericola</name>
    <dbReference type="NCBI Taxonomy" id="2528002"/>
    <lineage>
        <taxon>Bacteria</taxon>
        <taxon>Pseudomonadati</taxon>
        <taxon>Planctomycetota</taxon>
        <taxon>Planctomycetia</taxon>
        <taxon>Pirellulales</taxon>
        <taxon>Lacipirellulaceae</taxon>
        <taxon>Posidoniimonas</taxon>
    </lineage>
</organism>
<comment type="caution">
    <text evidence="13">The sequence shown here is derived from an EMBL/GenBank/DDBJ whole genome shotgun (WGS) entry which is preliminary data.</text>
</comment>
<dbReference type="PROSITE" id="PS50885">
    <property type="entry name" value="HAMP"/>
    <property type="match status" value="1"/>
</dbReference>
<dbReference type="SMART" id="SM00388">
    <property type="entry name" value="HisKA"/>
    <property type="match status" value="1"/>
</dbReference>
<dbReference type="RefSeq" id="WP_146586150.1">
    <property type="nucleotide sequence ID" value="NZ_SJPO01000004.1"/>
</dbReference>
<evidence type="ECO:0000256" key="2">
    <source>
        <dbReference type="ARBA" id="ARBA00004370"/>
    </source>
</evidence>
<dbReference type="Pfam" id="PF02518">
    <property type="entry name" value="HATPase_c"/>
    <property type="match status" value="1"/>
</dbReference>
<evidence type="ECO:0000256" key="7">
    <source>
        <dbReference type="ARBA" id="ARBA00022777"/>
    </source>
</evidence>
<gene>
    <name evidence="13" type="primary">zraS_3</name>
    <name evidence="13" type="ORF">Pla123a_18620</name>
</gene>
<keyword evidence="7" id="KW-0418">Kinase</keyword>
<dbReference type="EC" id="2.7.13.3" evidence="3"/>
<dbReference type="InterPro" id="IPR004358">
    <property type="entry name" value="Sig_transdc_His_kin-like_C"/>
</dbReference>
<sequence>MLSHLPIRDKLRIGLGLLAVSTLTLFIAAIYGLYAYRGLVKTLSARSAELPLANELSRHVGDLRVVLAQAGERIAAMDRDKALQPNLLAEGGAAGALDLSDDSEELQNPADNTAGIFNLAEEKIYLLSQVPQAGDDPWDLKLLRERYRSRFEQFQDTLAEYREQLDENRLHDSSSIGDDRLERATLIRVEEILATIRDQRLDDSMLLDELNDDSAQLEQLEGSIEQLRDLVDELPSHLHGRLHTLAGEVRTQYHVAIPLAWITAVIAAALMVMSIQVFRHAVARPLHRLVEGAREVGAGNLEHRVQLNTSDEMGELAEAMNAMTTQFKETRDDLDRQVQQRTKEVVRSEQLASVGFLAAGVAHEINNPLASIAMCSESLEGRLAELVNADQSGSPEWDVVRSYLEMIGREAFRCKQITEKLLDFSRMGDSQKHASELRELTSGVIEMVQHLGRYQDKHILLQDGPAVVADVNPQEMKQVILNLVTNGLDSLDPGGRVTVGVEPHAGGARVVVSDDGCGMSDEVIKHLFEPFFTRRRGGQGTGLGLSITYRIVQEHGGDIEAASDGPGAGSKFIVTLPAAPLAAAA</sequence>
<evidence type="ECO:0000259" key="11">
    <source>
        <dbReference type="PROSITE" id="PS50109"/>
    </source>
</evidence>
<keyword evidence="10" id="KW-0812">Transmembrane</keyword>
<dbReference type="InterPro" id="IPR036890">
    <property type="entry name" value="HATPase_C_sf"/>
</dbReference>
<dbReference type="InterPro" id="IPR005467">
    <property type="entry name" value="His_kinase_dom"/>
</dbReference>
<dbReference type="PANTHER" id="PTHR43065">
    <property type="entry name" value="SENSOR HISTIDINE KINASE"/>
    <property type="match status" value="1"/>
</dbReference>
<dbReference type="SUPFAM" id="SSF47384">
    <property type="entry name" value="Homodimeric domain of signal transducing histidine kinase"/>
    <property type="match status" value="1"/>
</dbReference>
<feature type="transmembrane region" description="Helical" evidence="10">
    <location>
        <begin position="12"/>
        <end position="34"/>
    </location>
</feature>
<accession>A0A5C5YR37</accession>
<dbReference type="InterPro" id="IPR003660">
    <property type="entry name" value="HAMP_dom"/>
</dbReference>
<evidence type="ECO:0000313" key="13">
    <source>
        <dbReference type="EMBL" id="TWT77207.1"/>
    </source>
</evidence>
<dbReference type="CDD" id="cd06225">
    <property type="entry name" value="HAMP"/>
    <property type="match status" value="1"/>
</dbReference>